<dbReference type="Proteomes" id="UP000327157">
    <property type="component" value="Chromosome 2"/>
</dbReference>
<feature type="domain" description="DUF4216" evidence="2">
    <location>
        <begin position="110"/>
        <end position="168"/>
    </location>
</feature>
<sequence length="439" mass="49781">MQVAHLFVLNNCDEIIEYLDEHEKLMKREHHSHLYAVKHRDLFPRWFPNQVKKLKETNYLAYTDELYNLVIRPLSGGCNDKFCTQNSGVHVPGVGDIANIDFYGKLTSVCCWFNTDPNRDGSVKQDDGLLSVNTTRCWFNEDPYIFATMAKQIFYIDDPKARRGWKVVQRIDHRGVNHRTIPYRMKNGITSSLRSFKIPKLKFNRSPPTPPPLTTTAATAPPPLAPTSEAVSSTSSVTHPLLSAQRCHRQPRPIDEVDEFASASTAVEEGADTELFKGRFTQWKSNLHKYLKRFDESADTVAHGYPLELLTGSKFFEIDTFKEMYVWLGDEFTEGFHVTMMKRSQAVFEEVGSQLPPDTPREERLGTRLGKVYRGMGNARHRETMAVQHKHIATQSAHIATQEAHIVAEKSKMAQIITALQLSGFNIPTATPPLATSTS</sequence>
<evidence type="ECO:0000259" key="2">
    <source>
        <dbReference type="Pfam" id="PF13952"/>
    </source>
</evidence>
<protein>
    <submittedName>
        <fullName evidence="3">Pentatricopeptide repeat-containing protein</fullName>
    </submittedName>
</protein>
<keyword evidence="4" id="KW-1185">Reference proteome</keyword>
<comment type="caution">
    <text evidence="3">The sequence shown here is derived from an EMBL/GenBank/DDBJ whole genome shotgun (WGS) entry which is preliminary data.</text>
</comment>
<evidence type="ECO:0000313" key="4">
    <source>
        <dbReference type="Proteomes" id="UP000327157"/>
    </source>
</evidence>
<feature type="region of interest" description="Disordered" evidence="1">
    <location>
        <begin position="201"/>
        <end position="232"/>
    </location>
</feature>
<dbReference type="PANTHER" id="PTHR48258:SF6">
    <property type="entry name" value="LEUCINE-RICH REPEAT DOMAIN, L DOMAIN-CONTAINING PROTEIN"/>
    <property type="match status" value="1"/>
</dbReference>
<dbReference type="AlphaFoldDB" id="A0A5N5HN32"/>
<dbReference type="InterPro" id="IPR025312">
    <property type="entry name" value="DUF4216"/>
</dbReference>
<reference evidence="3 4" key="1">
    <citation type="submission" date="2019-09" db="EMBL/GenBank/DDBJ databases">
        <authorList>
            <person name="Ou C."/>
        </authorList>
    </citation>
    <scope>NUCLEOTIDE SEQUENCE [LARGE SCALE GENOMIC DNA]</scope>
    <source>
        <strain evidence="3">S2</strain>
        <tissue evidence="3">Leaf</tissue>
    </source>
</reference>
<name>A0A5N5HN32_9ROSA</name>
<proteinExistence type="predicted"/>
<gene>
    <name evidence="3" type="ORF">D8674_020558</name>
</gene>
<reference evidence="4" key="2">
    <citation type="submission" date="2019-10" db="EMBL/GenBank/DDBJ databases">
        <title>A de novo genome assembly of a pear dwarfing rootstock.</title>
        <authorList>
            <person name="Wang F."/>
            <person name="Wang J."/>
            <person name="Li S."/>
            <person name="Zhang Y."/>
            <person name="Fang M."/>
            <person name="Ma L."/>
            <person name="Zhao Y."/>
            <person name="Jiang S."/>
        </authorList>
    </citation>
    <scope>NUCLEOTIDE SEQUENCE [LARGE SCALE GENOMIC DNA]</scope>
</reference>
<dbReference type="EMBL" id="SMOL01000157">
    <property type="protein sequence ID" value="KAB2626940.1"/>
    <property type="molecule type" value="Genomic_DNA"/>
</dbReference>
<dbReference type="Pfam" id="PF13952">
    <property type="entry name" value="DUF4216"/>
    <property type="match status" value="1"/>
</dbReference>
<organism evidence="3 4">
    <name type="scientific">Pyrus ussuriensis x Pyrus communis</name>
    <dbReference type="NCBI Taxonomy" id="2448454"/>
    <lineage>
        <taxon>Eukaryota</taxon>
        <taxon>Viridiplantae</taxon>
        <taxon>Streptophyta</taxon>
        <taxon>Embryophyta</taxon>
        <taxon>Tracheophyta</taxon>
        <taxon>Spermatophyta</taxon>
        <taxon>Magnoliopsida</taxon>
        <taxon>eudicotyledons</taxon>
        <taxon>Gunneridae</taxon>
        <taxon>Pentapetalae</taxon>
        <taxon>rosids</taxon>
        <taxon>fabids</taxon>
        <taxon>Rosales</taxon>
        <taxon>Rosaceae</taxon>
        <taxon>Amygdaloideae</taxon>
        <taxon>Maleae</taxon>
        <taxon>Pyrus</taxon>
    </lineage>
</organism>
<accession>A0A5N5HN32</accession>
<evidence type="ECO:0000256" key="1">
    <source>
        <dbReference type="SAM" id="MobiDB-lite"/>
    </source>
</evidence>
<dbReference type="PANTHER" id="PTHR48258">
    <property type="entry name" value="DUF4218 DOMAIN-CONTAINING PROTEIN-RELATED"/>
    <property type="match status" value="1"/>
</dbReference>
<reference evidence="3 4" key="3">
    <citation type="submission" date="2019-11" db="EMBL/GenBank/DDBJ databases">
        <title>A de novo genome assembly of a pear dwarfing rootstock.</title>
        <authorList>
            <person name="Wang F."/>
            <person name="Wang J."/>
            <person name="Li S."/>
            <person name="Zhang Y."/>
            <person name="Fang M."/>
            <person name="Ma L."/>
            <person name="Zhao Y."/>
            <person name="Jiang S."/>
        </authorList>
    </citation>
    <scope>NUCLEOTIDE SEQUENCE [LARGE SCALE GENOMIC DNA]</scope>
    <source>
        <strain evidence="3">S2</strain>
        <tissue evidence="3">Leaf</tissue>
    </source>
</reference>
<dbReference type="OrthoDB" id="1878503at2759"/>
<evidence type="ECO:0000313" key="3">
    <source>
        <dbReference type="EMBL" id="KAB2626940.1"/>
    </source>
</evidence>